<evidence type="ECO:0008006" key="4">
    <source>
        <dbReference type="Google" id="ProtNLM"/>
    </source>
</evidence>
<accession>A0ABD2ZA70</accession>
<dbReference type="AlphaFoldDB" id="A0ABD2ZA70"/>
<feature type="region of interest" description="Disordered" evidence="1">
    <location>
        <begin position="140"/>
        <end position="186"/>
    </location>
</feature>
<organism evidence="2 3">
    <name type="scientific">Cinchona calisaya</name>
    <dbReference type="NCBI Taxonomy" id="153742"/>
    <lineage>
        <taxon>Eukaryota</taxon>
        <taxon>Viridiplantae</taxon>
        <taxon>Streptophyta</taxon>
        <taxon>Embryophyta</taxon>
        <taxon>Tracheophyta</taxon>
        <taxon>Spermatophyta</taxon>
        <taxon>Magnoliopsida</taxon>
        <taxon>eudicotyledons</taxon>
        <taxon>Gunneridae</taxon>
        <taxon>Pentapetalae</taxon>
        <taxon>asterids</taxon>
        <taxon>lamiids</taxon>
        <taxon>Gentianales</taxon>
        <taxon>Rubiaceae</taxon>
        <taxon>Cinchonoideae</taxon>
        <taxon>Cinchoneae</taxon>
        <taxon>Cinchona</taxon>
    </lineage>
</organism>
<feature type="compositionally biased region" description="Basic and acidic residues" evidence="1">
    <location>
        <begin position="167"/>
        <end position="181"/>
    </location>
</feature>
<dbReference type="InterPro" id="IPR037502">
    <property type="entry name" value="CBP1"/>
</dbReference>
<evidence type="ECO:0000256" key="1">
    <source>
        <dbReference type="SAM" id="MobiDB-lite"/>
    </source>
</evidence>
<gene>
    <name evidence="2" type="ORF">ACH5RR_022144</name>
</gene>
<comment type="caution">
    <text evidence="2">The sequence shown here is derived from an EMBL/GenBank/DDBJ whole genome shotgun (WGS) entry which is preliminary data.</text>
</comment>
<reference evidence="2 3" key="1">
    <citation type="submission" date="2024-11" db="EMBL/GenBank/DDBJ databases">
        <title>A near-complete genome assembly of Cinchona calisaya.</title>
        <authorList>
            <person name="Lian D.C."/>
            <person name="Zhao X.W."/>
            <person name="Wei L."/>
        </authorList>
    </citation>
    <scope>NUCLEOTIDE SEQUENCE [LARGE SCALE GENOMIC DNA]</scope>
    <source>
        <tissue evidence="2">Nenye</tissue>
    </source>
</reference>
<dbReference type="PANTHER" id="PTHR36345:SF1">
    <property type="entry name" value="CCG-BINDING PROTEIN 1"/>
    <property type="match status" value="1"/>
</dbReference>
<dbReference type="PANTHER" id="PTHR36345">
    <property type="entry name" value="CCG-BINDING PROTEIN 1"/>
    <property type="match status" value="1"/>
</dbReference>
<protein>
    <recommendedName>
        <fullName evidence="4">CCG-binding protein 1</fullName>
    </recommendedName>
</protein>
<evidence type="ECO:0000313" key="2">
    <source>
        <dbReference type="EMBL" id="KAL3515242.1"/>
    </source>
</evidence>
<evidence type="ECO:0000313" key="3">
    <source>
        <dbReference type="Proteomes" id="UP001630127"/>
    </source>
</evidence>
<sequence length="206" mass="22946">MTLQSLPLTSSLSSASTFLVVESNDFHSSRSRASLNSTICCSSSPRNNAYIPKLEPFSRTKFERSLKDPPLIEKSENQLADYCSTLEGDPSYSCWKAYFELKDLEKEAPKEEVERLIIEAGGVKSLIGCLHGIAEIHKARKGSSKSEKNSNFVQTGARTCPVPDGLPKSREELEEEEKARMPDSPFTRLLRTKGTFPAWYSAAPDY</sequence>
<dbReference type="EMBL" id="JBJUIK010000010">
    <property type="protein sequence ID" value="KAL3515242.1"/>
    <property type="molecule type" value="Genomic_DNA"/>
</dbReference>
<dbReference type="Proteomes" id="UP001630127">
    <property type="component" value="Unassembled WGS sequence"/>
</dbReference>
<name>A0ABD2ZA70_9GENT</name>
<keyword evidence="3" id="KW-1185">Reference proteome</keyword>
<proteinExistence type="predicted"/>